<dbReference type="Proteomes" id="UP001445335">
    <property type="component" value="Unassembled WGS sequence"/>
</dbReference>
<dbReference type="InterPro" id="IPR035969">
    <property type="entry name" value="Rab-GAP_TBC_sf"/>
</dbReference>
<feature type="domain" description="Rab-GAP TBC" evidence="3">
    <location>
        <begin position="25"/>
        <end position="225"/>
    </location>
</feature>
<proteinExistence type="predicted"/>
<reference evidence="4 5" key="1">
    <citation type="journal article" date="2024" name="Nat. Commun.">
        <title>Phylogenomics reveals the evolutionary origins of lichenization in chlorophyte algae.</title>
        <authorList>
            <person name="Puginier C."/>
            <person name="Libourel C."/>
            <person name="Otte J."/>
            <person name="Skaloud P."/>
            <person name="Haon M."/>
            <person name="Grisel S."/>
            <person name="Petersen M."/>
            <person name="Berrin J.G."/>
            <person name="Delaux P.M."/>
            <person name="Dal Grande F."/>
            <person name="Keller J."/>
        </authorList>
    </citation>
    <scope>NUCLEOTIDE SEQUENCE [LARGE SCALE GENOMIC DNA]</scope>
    <source>
        <strain evidence="4 5">SAG 245.80</strain>
    </source>
</reference>
<dbReference type="PROSITE" id="PS50086">
    <property type="entry name" value="TBC_RABGAP"/>
    <property type="match status" value="1"/>
</dbReference>
<dbReference type="SMART" id="SM00164">
    <property type="entry name" value="TBC"/>
    <property type="match status" value="1"/>
</dbReference>
<dbReference type="Gene3D" id="1.10.8.1310">
    <property type="match status" value="1"/>
</dbReference>
<dbReference type="GO" id="GO:0005789">
    <property type="term" value="C:endoplasmic reticulum membrane"/>
    <property type="evidence" value="ECO:0007669"/>
    <property type="project" value="TreeGrafter"/>
</dbReference>
<keyword evidence="2" id="KW-0812">Transmembrane</keyword>
<dbReference type="GO" id="GO:0005096">
    <property type="term" value="F:GTPase activator activity"/>
    <property type="evidence" value="ECO:0007669"/>
    <property type="project" value="UniProtKB-KW"/>
</dbReference>
<accession>A0AAW1SD63</accession>
<dbReference type="AlphaFoldDB" id="A0AAW1SD63"/>
<comment type="caution">
    <text evidence="4">The sequence shown here is derived from an EMBL/GenBank/DDBJ whole genome shotgun (WGS) entry which is preliminary data.</text>
</comment>
<dbReference type="PANTHER" id="PTHR20913">
    <property type="entry name" value="TBC1 DOMAIN FAMILY MEMBER 20/GTPASE"/>
    <property type="match status" value="1"/>
</dbReference>
<sequence length="389" mass="41483">MINDLLDKEQVDLAQIRKISVVRGLVNSEVRGRVWPLLLGVEPQLSAEAEEEYLQARCAKHADSAVVECDLQRSLWSFTEGWSDEARDAKRDELRHVLTAAVCAGGGAGEEEDGEVRYYQGMHDVAAVLLFEVGERSAYVVLRRLARCQLRDSTRPAMHAVVELLGLLLPLLRRLDAQLAAHLEGVGLGDGPPVFALAWLITWFAHGVPALPTAARLFDAFLASHPLLPLYAAAAAMKAARKALLAEEDGAELHRALTRLDVLGAVGGADELARRAARELHACPPQALLRAERMRLVCSTAAEAYLGEGGRWEVPDKPAARLRPSSAGATLAALAGLAAPLLPGRPAAGKPRGRAAAVAAVASLSSLAAAAVLLAVFARIDPGGTHWRL</sequence>
<dbReference type="Gene3D" id="1.10.472.80">
    <property type="entry name" value="Ypt/Rab-GAP domain of gyp1p, domain 3"/>
    <property type="match status" value="1"/>
</dbReference>
<evidence type="ECO:0000259" key="3">
    <source>
        <dbReference type="PROSITE" id="PS50086"/>
    </source>
</evidence>
<dbReference type="InterPro" id="IPR045913">
    <property type="entry name" value="TBC20/Gyp8-like"/>
</dbReference>
<keyword evidence="2" id="KW-0472">Membrane</keyword>
<gene>
    <name evidence="4" type="ORF">WJX81_007703</name>
</gene>
<protein>
    <recommendedName>
        <fullName evidence="3">Rab-GAP TBC domain-containing protein</fullName>
    </recommendedName>
</protein>
<name>A0AAW1SD63_9CHLO</name>
<dbReference type="SUPFAM" id="SSF47923">
    <property type="entry name" value="Ypt/Rab-GAP domain of gyp1p"/>
    <property type="match status" value="2"/>
</dbReference>
<dbReference type="GO" id="GO:0006888">
    <property type="term" value="P:endoplasmic reticulum to Golgi vesicle-mediated transport"/>
    <property type="evidence" value="ECO:0007669"/>
    <property type="project" value="TreeGrafter"/>
</dbReference>
<dbReference type="EMBL" id="JALJOU010000004">
    <property type="protein sequence ID" value="KAK9844193.1"/>
    <property type="molecule type" value="Genomic_DNA"/>
</dbReference>
<dbReference type="Pfam" id="PF00566">
    <property type="entry name" value="RabGAP-TBC"/>
    <property type="match status" value="1"/>
</dbReference>
<organism evidence="4 5">
    <name type="scientific">Elliptochloris bilobata</name>
    <dbReference type="NCBI Taxonomy" id="381761"/>
    <lineage>
        <taxon>Eukaryota</taxon>
        <taxon>Viridiplantae</taxon>
        <taxon>Chlorophyta</taxon>
        <taxon>core chlorophytes</taxon>
        <taxon>Trebouxiophyceae</taxon>
        <taxon>Trebouxiophyceae incertae sedis</taxon>
        <taxon>Elliptochloris clade</taxon>
        <taxon>Elliptochloris</taxon>
    </lineage>
</organism>
<keyword evidence="1" id="KW-0343">GTPase activation</keyword>
<evidence type="ECO:0000313" key="4">
    <source>
        <dbReference type="EMBL" id="KAK9844193.1"/>
    </source>
</evidence>
<dbReference type="InterPro" id="IPR000195">
    <property type="entry name" value="Rab-GAP-TBC_dom"/>
</dbReference>
<dbReference type="PANTHER" id="PTHR20913:SF7">
    <property type="entry name" value="RE60063P"/>
    <property type="match status" value="1"/>
</dbReference>
<keyword evidence="2" id="KW-1133">Transmembrane helix</keyword>
<feature type="transmembrane region" description="Helical" evidence="2">
    <location>
        <begin position="355"/>
        <end position="380"/>
    </location>
</feature>
<evidence type="ECO:0000256" key="2">
    <source>
        <dbReference type="SAM" id="Phobius"/>
    </source>
</evidence>
<keyword evidence="5" id="KW-1185">Reference proteome</keyword>
<evidence type="ECO:0000256" key="1">
    <source>
        <dbReference type="ARBA" id="ARBA00022468"/>
    </source>
</evidence>
<evidence type="ECO:0000313" key="5">
    <source>
        <dbReference type="Proteomes" id="UP001445335"/>
    </source>
</evidence>